<dbReference type="GO" id="GO:0004523">
    <property type="term" value="F:RNA-DNA hybrid ribonuclease activity"/>
    <property type="evidence" value="ECO:0007669"/>
    <property type="project" value="InterPro"/>
</dbReference>
<protein>
    <recommendedName>
        <fullName evidence="1">RNase H type-1 domain-containing protein</fullName>
    </recommendedName>
</protein>
<dbReference type="eggNOG" id="KOG1075">
    <property type="taxonomic scope" value="Eukaryota"/>
</dbReference>
<reference evidence="3" key="1">
    <citation type="journal article" date="2010" name="Nat. Biotechnol.">
        <title>Draft genome sequence of the oilseed species Ricinus communis.</title>
        <authorList>
            <person name="Chan A.P."/>
            <person name="Crabtree J."/>
            <person name="Zhao Q."/>
            <person name="Lorenzi H."/>
            <person name="Orvis J."/>
            <person name="Puiu D."/>
            <person name="Melake-Berhan A."/>
            <person name="Jones K.M."/>
            <person name="Redman J."/>
            <person name="Chen G."/>
            <person name="Cahoon E.B."/>
            <person name="Gedil M."/>
            <person name="Stanke M."/>
            <person name="Haas B.J."/>
            <person name="Wortman J.R."/>
            <person name="Fraser-Liggett C.M."/>
            <person name="Ravel J."/>
            <person name="Rabinowicz P.D."/>
        </authorList>
    </citation>
    <scope>NUCLEOTIDE SEQUENCE [LARGE SCALE GENOMIC DNA]</scope>
    <source>
        <strain evidence="3">cv. Hale</strain>
    </source>
</reference>
<dbReference type="InterPro" id="IPR036397">
    <property type="entry name" value="RNaseH_sf"/>
</dbReference>
<dbReference type="InterPro" id="IPR053151">
    <property type="entry name" value="RNase_H-like"/>
</dbReference>
<organism evidence="2 3">
    <name type="scientific">Ricinus communis</name>
    <name type="common">Castor bean</name>
    <dbReference type="NCBI Taxonomy" id="3988"/>
    <lineage>
        <taxon>Eukaryota</taxon>
        <taxon>Viridiplantae</taxon>
        <taxon>Streptophyta</taxon>
        <taxon>Embryophyta</taxon>
        <taxon>Tracheophyta</taxon>
        <taxon>Spermatophyta</taxon>
        <taxon>Magnoliopsida</taxon>
        <taxon>eudicotyledons</taxon>
        <taxon>Gunneridae</taxon>
        <taxon>Pentapetalae</taxon>
        <taxon>rosids</taxon>
        <taxon>fabids</taxon>
        <taxon>Malpighiales</taxon>
        <taxon>Euphorbiaceae</taxon>
        <taxon>Acalyphoideae</taxon>
        <taxon>Acalypheae</taxon>
        <taxon>Ricinus</taxon>
    </lineage>
</organism>
<dbReference type="InterPro" id="IPR044730">
    <property type="entry name" value="RNase_H-like_dom_plant"/>
</dbReference>
<dbReference type="SUPFAM" id="SSF53098">
    <property type="entry name" value="Ribonuclease H-like"/>
    <property type="match status" value="1"/>
</dbReference>
<dbReference type="Gene3D" id="3.30.420.10">
    <property type="entry name" value="Ribonuclease H-like superfamily/Ribonuclease H"/>
    <property type="match status" value="1"/>
</dbReference>
<accession>B9T333</accession>
<evidence type="ECO:0000259" key="1">
    <source>
        <dbReference type="Pfam" id="PF13456"/>
    </source>
</evidence>
<dbReference type="Proteomes" id="UP000008311">
    <property type="component" value="Unassembled WGS sequence"/>
</dbReference>
<proteinExistence type="predicted"/>
<sequence length="206" mass="23258">MLQWASWNLQNEVLFYQGIEDPEWPGRIDGGASAESNHNSKWFAPTDDGIFKLNTDAAISVEQGLVGVGAVVRDHRGKALITFPKRLQMSCSPECAEPKAFFEAPYSFLQTQEWHQIIVESDSKDVISHLRQRAQSGHHLHQTLEDIYWCSSSFSPIYFSFIKGTRNQMAHFLAKLALSISDVFVSFNSFPFAVEYYTDADESALA</sequence>
<dbReference type="GO" id="GO:0003676">
    <property type="term" value="F:nucleic acid binding"/>
    <property type="evidence" value="ECO:0007669"/>
    <property type="project" value="InterPro"/>
</dbReference>
<name>B9T333_RICCO</name>
<gene>
    <name evidence="2" type="ORF">RCOM_0149460</name>
</gene>
<dbReference type="CDD" id="cd06222">
    <property type="entry name" value="RNase_H_like"/>
    <property type="match status" value="1"/>
</dbReference>
<dbReference type="EMBL" id="EQ974399">
    <property type="protein sequence ID" value="EEF29725.1"/>
    <property type="molecule type" value="Genomic_DNA"/>
</dbReference>
<dbReference type="InterPro" id="IPR012337">
    <property type="entry name" value="RNaseH-like_sf"/>
</dbReference>
<feature type="domain" description="RNase H type-1" evidence="1">
    <location>
        <begin position="54"/>
        <end position="177"/>
    </location>
</feature>
<evidence type="ECO:0000313" key="3">
    <source>
        <dbReference type="Proteomes" id="UP000008311"/>
    </source>
</evidence>
<dbReference type="InterPro" id="IPR002156">
    <property type="entry name" value="RNaseH_domain"/>
</dbReference>
<keyword evidence="3" id="KW-1185">Reference proteome</keyword>
<dbReference type="PANTHER" id="PTHR47723">
    <property type="entry name" value="OS05G0353850 PROTEIN"/>
    <property type="match status" value="1"/>
</dbReference>
<dbReference type="PANTHER" id="PTHR47723:SF19">
    <property type="entry name" value="POLYNUCLEOTIDYL TRANSFERASE, RIBONUCLEASE H-LIKE SUPERFAMILY PROTEIN"/>
    <property type="match status" value="1"/>
</dbReference>
<evidence type="ECO:0000313" key="2">
    <source>
        <dbReference type="EMBL" id="EEF29725.1"/>
    </source>
</evidence>
<dbReference type="AlphaFoldDB" id="B9T333"/>
<dbReference type="InParanoid" id="B9T333"/>
<dbReference type="Pfam" id="PF13456">
    <property type="entry name" value="RVT_3"/>
    <property type="match status" value="1"/>
</dbReference>